<dbReference type="InterPro" id="IPR050688">
    <property type="entry name" value="Zinc_finger/UBP_domain"/>
</dbReference>
<name>A0A183K7E6_9TREM</name>
<dbReference type="Proteomes" id="UP000279833">
    <property type="component" value="Unassembled WGS sequence"/>
</dbReference>
<evidence type="ECO:0000259" key="13">
    <source>
        <dbReference type="PROSITE" id="PS50157"/>
    </source>
</evidence>
<keyword evidence="8" id="KW-0238">DNA-binding</keyword>
<dbReference type="FunFam" id="3.30.160.60:FF:000075">
    <property type="entry name" value="Putative zinc finger protein 536"/>
    <property type="match status" value="1"/>
</dbReference>
<dbReference type="STRING" id="6186.A0A183K7E6"/>
<keyword evidence="5 11" id="KW-0863">Zinc-finger</keyword>
<evidence type="ECO:0000313" key="14">
    <source>
        <dbReference type="EMBL" id="VDP42158.1"/>
    </source>
</evidence>
<evidence type="ECO:0000256" key="8">
    <source>
        <dbReference type="ARBA" id="ARBA00023125"/>
    </source>
</evidence>
<keyword evidence="10" id="KW-0539">Nucleus</keyword>
<dbReference type="GO" id="GO:0005634">
    <property type="term" value="C:nucleus"/>
    <property type="evidence" value="ECO:0007669"/>
    <property type="project" value="UniProtKB-SubCell"/>
</dbReference>
<evidence type="ECO:0000256" key="10">
    <source>
        <dbReference type="ARBA" id="ARBA00023242"/>
    </source>
</evidence>
<comment type="subcellular location">
    <subcellularLocation>
        <location evidence="1">Nucleus</location>
    </subcellularLocation>
</comment>
<dbReference type="InterPro" id="IPR013087">
    <property type="entry name" value="Znf_C2H2_type"/>
</dbReference>
<evidence type="ECO:0000256" key="5">
    <source>
        <dbReference type="ARBA" id="ARBA00022771"/>
    </source>
</evidence>
<evidence type="ECO:0000256" key="11">
    <source>
        <dbReference type="PROSITE-ProRule" id="PRU00042"/>
    </source>
</evidence>
<dbReference type="PANTHER" id="PTHR24403">
    <property type="entry name" value="ZINC FINGER PROTEIN"/>
    <property type="match status" value="1"/>
</dbReference>
<dbReference type="Gene3D" id="3.30.160.60">
    <property type="entry name" value="Classic Zinc Finger"/>
    <property type="match status" value="2"/>
</dbReference>
<dbReference type="GO" id="GO:0003677">
    <property type="term" value="F:DNA binding"/>
    <property type="evidence" value="ECO:0007669"/>
    <property type="project" value="UniProtKB-KW"/>
</dbReference>
<organism evidence="16">
    <name type="scientific">Schistosoma curassoni</name>
    <dbReference type="NCBI Taxonomy" id="6186"/>
    <lineage>
        <taxon>Eukaryota</taxon>
        <taxon>Metazoa</taxon>
        <taxon>Spiralia</taxon>
        <taxon>Lophotrochozoa</taxon>
        <taxon>Platyhelminthes</taxon>
        <taxon>Trematoda</taxon>
        <taxon>Digenea</taxon>
        <taxon>Strigeidida</taxon>
        <taxon>Schistosomatoidea</taxon>
        <taxon>Schistosomatidae</taxon>
        <taxon>Schistosoma</taxon>
    </lineage>
</organism>
<feature type="compositionally biased region" description="Low complexity" evidence="12">
    <location>
        <begin position="114"/>
        <end position="135"/>
    </location>
</feature>
<gene>
    <name evidence="14" type="ORF">SCUD_LOCUS10923</name>
</gene>
<sequence>MRLHWGVKPFICVFCPYRSAWKGDLKRHMESHHRERFTCETELIKIMSQFKNNAGTRTSAAAASMTSGYGHTSTLPISQFDITTESSEGDNTSDRYNCLHIDEEEENIIITTTSTTTTTTTTTTTHDNNNSSNNSLSIDVENSDDSSNESDDKMNSIVKSYSRKHSLKTNYSLLHNESNSMDTINNINGNNTNSSINSTVNLTNTMLNNYLPQMTIAENSLICHICSYHAQNQSKFKNHMASHINLKQFKCPICGQRSNYKWDITKHLKKQHPNSNQLPITIINNDIETIDEQYMTTSIGSIPISLTMYSTTTSSSSSSSSLPMTSLINSQSCTSQIQSCILPSQSSIVSLIPIAQPLTVFSRPQITSITQSSLTSSTTSHLSCLSGISPKSNEMISLDIECKNYSKISDHQMTSNDPLNLIAYSSIKQLSLTTSSSSSIAASPSKNSSLIQNDEDDDILSVNDSLPIDLSIGYPHKHDDIKVKLTFLS</sequence>
<evidence type="ECO:0000313" key="16">
    <source>
        <dbReference type="WBParaSite" id="SCUD_0001092301-mRNA-1"/>
    </source>
</evidence>
<keyword evidence="6" id="KW-0862">Zinc</keyword>
<proteinExistence type="inferred from homology"/>
<dbReference type="GO" id="GO:0008270">
    <property type="term" value="F:zinc ion binding"/>
    <property type="evidence" value="ECO:0007669"/>
    <property type="project" value="UniProtKB-KW"/>
</dbReference>
<keyword evidence="15" id="KW-1185">Reference proteome</keyword>
<evidence type="ECO:0000256" key="6">
    <source>
        <dbReference type="ARBA" id="ARBA00022833"/>
    </source>
</evidence>
<evidence type="ECO:0000313" key="15">
    <source>
        <dbReference type="Proteomes" id="UP000279833"/>
    </source>
</evidence>
<evidence type="ECO:0000256" key="12">
    <source>
        <dbReference type="SAM" id="MobiDB-lite"/>
    </source>
</evidence>
<evidence type="ECO:0000256" key="2">
    <source>
        <dbReference type="ARBA" id="ARBA00006991"/>
    </source>
</evidence>
<feature type="region of interest" description="Disordered" evidence="12">
    <location>
        <begin position="114"/>
        <end position="153"/>
    </location>
</feature>
<dbReference type="SMART" id="SM00355">
    <property type="entry name" value="ZnF_C2H2"/>
    <property type="match status" value="3"/>
</dbReference>
<dbReference type="AlphaFoldDB" id="A0A183K7E6"/>
<dbReference type="SUPFAM" id="SSF57667">
    <property type="entry name" value="beta-beta-alpha zinc fingers"/>
    <property type="match status" value="2"/>
</dbReference>
<evidence type="ECO:0000256" key="9">
    <source>
        <dbReference type="ARBA" id="ARBA00023163"/>
    </source>
</evidence>
<feature type="domain" description="C2H2-type" evidence="13">
    <location>
        <begin position="249"/>
        <end position="277"/>
    </location>
</feature>
<evidence type="ECO:0000256" key="1">
    <source>
        <dbReference type="ARBA" id="ARBA00004123"/>
    </source>
</evidence>
<accession>A0A183K7E6</accession>
<dbReference type="WBParaSite" id="SCUD_0001092301-mRNA-1">
    <property type="protein sequence ID" value="SCUD_0001092301-mRNA-1"/>
    <property type="gene ID" value="SCUD_0001092301"/>
</dbReference>
<keyword evidence="7" id="KW-0805">Transcription regulation</keyword>
<keyword evidence="3" id="KW-0479">Metal-binding</keyword>
<comment type="similarity">
    <text evidence="2">Belongs to the krueppel C2H2-type zinc-finger protein family.</text>
</comment>
<protein>
    <submittedName>
        <fullName evidence="16">C2H2-type domain-containing protein</fullName>
    </submittedName>
</protein>
<evidence type="ECO:0000256" key="7">
    <source>
        <dbReference type="ARBA" id="ARBA00023015"/>
    </source>
</evidence>
<dbReference type="PROSITE" id="PS50157">
    <property type="entry name" value="ZINC_FINGER_C2H2_2"/>
    <property type="match status" value="1"/>
</dbReference>
<dbReference type="EMBL" id="UZAK01034078">
    <property type="protein sequence ID" value="VDP42158.1"/>
    <property type="molecule type" value="Genomic_DNA"/>
</dbReference>
<dbReference type="GO" id="GO:0010468">
    <property type="term" value="P:regulation of gene expression"/>
    <property type="evidence" value="ECO:0007669"/>
    <property type="project" value="TreeGrafter"/>
</dbReference>
<reference evidence="16" key="1">
    <citation type="submission" date="2016-06" db="UniProtKB">
        <authorList>
            <consortium name="WormBaseParasite"/>
        </authorList>
    </citation>
    <scope>IDENTIFICATION</scope>
</reference>
<dbReference type="PANTHER" id="PTHR24403:SF67">
    <property type="entry name" value="FI01116P-RELATED"/>
    <property type="match status" value="1"/>
</dbReference>
<reference evidence="14 15" key="2">
    <citation type="submission" date="2018-11" db="EMBL/GenBank/DDBJ databases">
        <authorList>
            <consortium name="Pathogen Informatics"/>
        </authorList>
    </citation>
    <scope>NUCLEOTIDE SEQUENCE [LARGE SCALE GENOMIC DNA]</scope>
    <source>
        <strain evidence="14">Dakar</strain>
        <strain evidence="15">Dakar, Senegal</strain>
    </source>
</reference>
<evidence type="ECO:0000256" key="3">
    <source>
        <dbReference type="ARBA" id="ARBA00022723"/>
    </source>
</evidence>
<dbReference type="InterPro" id="IPR036236">
    <property type="entry name" value="Znf_C2H2_sf"/>
</dbReference>
<evidence type="ECO:0000256" key="4">
    <source>
        <dbReference type="ARBA" id="ARBA00022737"/>
    </source>
</evidence>
<keyword evidence="9" id="KW-0804">Transcription</keyword>
<keyword evidence="4" id="KW-0677">Repeat</keyword>